<feature type="domain" description="ERAP1-like C-terminal" evidence="13">
    <location>
        <begin position="551"/>
        <end position="872"/>
    </location>
</feature>
<evidence type="ECO:0000259" key="14">
    <source>
        <dbReference type="Pfam" id="PF17900"/>
    </source>
</evidence>
<comment type="cofactor">
    <cofactor evidence="9 11">
        <name>Zn(2+)</name>
        <dbReference type="ChEBI" id="CHEBI:29105"/>
    </cofactor>
    <text evidence="9 11">Binds 1 zinc ion per subunit.</text>
</comment>
<feature type="binding site" evidence="9">
    <location>
        <position position="329"/>
    </location>
    <ligand>
        <name>Zn(2+)</name>
        <dbReference type="ChEBI" id="CHEBI:29105"/>
        <note>catalytic</note>
    </ligand>
</feature>
<keyword evidence="2 11" id="KW-0031">Aminopeptidase</keyword>
<sequence length="895" mass="100885">MEETKTNEAGGGVGLRKRGILPDYVKPLRYDLKITPNLKSFIFDSHLVIRLEVKRTTSQVIFHSKDLSYSAVSYRLADDDGAETITCDEFHISPKKTIVAFSFPKDMTQGSIVDLTIVYTGVLNDQMAGFYRSSYQDIHGTTKIMASTQFEAVDARRAFPCIDEPAVKSVFGVTLVVPQELTCFSNMPERSRRTIKKEGGAVYSEVEFLDTPRMSTYLLAFCVGEFDFVQAESRGGTMIRVYTPPGKADRGHFALDCAVRSLDLYNEFFGTPYPLPKLDMVAIPEFAMGAMENWGLVTYREVELLIDPVMASSAQKQRVCIVVTHELAHQWFGNLVTMEWWDDLWLNEGFASWTETFATDNLFPEWNMWEQFSIGHMSSALKLDSLRSSHPIQVPIYQAQEVDEVFDAISYCKGGCVVRMIHAVLGKDLFQKGLALYMDRHKYSNTVTHQLWKCWEEVSGMPIGELMASWTEQMGFPLLKVTDEKWEADKVTITVEQSWFLSDGSEVKPEEEKQWFVPILTCTPDGTQEDVTWMREKVATVTIPLENPNGWVKLNAGQQVPFRVCLSAAMVDRLAEGIASKTLSSVDRAGVLSDTYAMVKSGEIGPEVLLKLLSSYKNETEYIVWEIIEGVLNALDTIISNNPMMSEKFRVFAKDMISGPAQIVGWNPVPSDGHLTTLLRGTMIRLLSNFCFTDEDVALEARIRFGKFLANAEDMQSLPSDVRGPVFKIILKTGGEKEYQQILSYFYSATDNAEKKHVLLTLGHTCDSRLKLRTLNWSVSGEVKIQDFFYLMGSVGRSNEGGDIAWDFFQENFNKIKKMIGKASPSLMDACIVSCCGNFCSNDKADEIENYFKINPVPLSSRRISQMIEGMRTNASLLCKLENSVCSEESFWESL</sequence>
<dbReference type="InterPro" id="IPR034016">
    <property type="entry name" value="M1_APN-typ"/>
</dbReference>
<evidence type="ECO:0000256" key="11">
    <source>
        <dbReference type="RuleBase" id="RU364040"/>
    </source>
</evidence>
<dbReference type="Gene3D" id="2.60.40.1730">
    <property type="entry name" value="tricorn interacting facor f3 domain"/>
    <property type="match status" value="1"/>
</dbReference>
<feature type="binding site" evidence="9">
    <location>
        <position position="325"/>
    </location>
    <ligand>
        <name>Zn(2+)</name>
        <dbReference type="ChEBI" id="CHEBI:29105"/>
        <note>catalytic</note>
    </ligand>
</feature>
<dbReference type="GO" id="GO:0005615">
    <property type="term" value="C:extracellular space"/>
    <property type="evidence" value="ECO:0007669"/>
    <property type="project" value="TreeGrafter"/>
</dbReference>
<comment type="similarity">
    <text evidence="1 11">Belongs to the peptidase M1 family.</text>
</comment>
<evidence type="ECO:0000256" key="4">
    <source>
        <dbReference type="ARBA" id="ARBA00022723"/>
    </source>
</evidence>
<dbReference type="GO" id="GO:0016020">
    <property type="term" value="C:membrane"/>
    <property type="evidence" value="ECO:0007669"/>
    <property type="project" value="TreeGrafter"/>
</dbReference>
<dbReference type="SUPFAM" id="SSF55486">
    <property type="entry name" value="Metalloproteases ('zincins'), catalytic domain"/>
    <property type="match status" value="1"/>
</dbReference>
<evidence type="ECO:0000256" key="6">
    <source>
        <dbReference type="ARBA" id="ARBA00022833"/>
    </source>
</evidence>
<keyword evidence="3 11" id="KW-0645">Protease</keyword>
<evidence type="ECO:0000259" key="12">
    <source>
        <dbReference type="Pfam" id="PF01433"/>
    </source>
</evidence>
<evidence type="ECO:0000259" key="13">
    <source>
        <dbReference type="Pfam" id="PF11838"/>
    </source>
</evidence>
<dbReference type="InterPro" id="IPR001930">
    <property type="entry name" value="Peptidase_M1"/>
</dbReference>
<evidence type="ECO:0000256" key="3">
    <source>
        <dbReference type="ARBA" id="ARBA00022670"/>
    </source>
</evidence>
<evidence type="ECO:0000256" key="10">
    <source>
        <dbReference type="PIRSR" id="PIRSR634016-4"/>
    </source>
</evidence>
<evidence type="ECO:0000256" key="1">
    <source>
        <dbReference type="ARBA" id="ARBA00010136"/>
    </source>
</evidence>
<accession>A0A7S1B8F5</accession>
<dbReference type="GO" id="GO:0005737">
    <property type="term" value="C:cytoplasm"/>
    <property type="evidence" value="ECO:0007669"/>
    <property type="project" value="TreeGrafter"/>
</dbReference>
<dbReference type="EMBL" id="HBFR01007287">
    <property type="protein sequence ID" value="CAD8878062.1"/>
    <property type="molecule type" value="Transcribed_RNA"/>
</dbReference>
<dbReference type="GO" id="GO:0043171">
    <property type="term" value="P:peptide catabolic process"/>
    <property type="evidence" value="ECO:0007669"/>
    <property type="project" value="TreeGrafter"/>
</dbReference>
<feature type="active site" description="Proton acceptor" evidence="8">
    <location>
        <position position="326"/>
    </location>
</feature>
<gene>
    <name evidence="15" type="ORF">CHYS00102_LOCUS5246</name>
</gene>
<keyword evidence="5 11" id="KW-0378">Hydrolase</keyword>
<dbReference type="GO" id="GO:0042277">
    <property type="term" value="F:peptide binding"/>
    <property type="evidence" value="ECO:0007669"/>
    <property type="project" value="TreeGrafter"/>
</dbReference>
<name>A0A7S1B8F5_9STRA</name>
<dbReference type="Pfam" id="PF01433">
    <property type="entry name" value="Peptidase_M1"/>
    <property type="match status" value="1"/>
</dbReference>
<protein>
    <recommendedName>
        <fullName evidence="11">Aminopeptidase</fullName>
        <ecNumber evidence="11">3.4.11.-</ecNumber>
    </recommendedName>
</protein>
<evidence type="ECO:0000256" key="9">
    <source>
        <dbReference type="PIRSR" id="PIRSR634016-3"/>
    </source>
</evidence>
<dbReference type="GO" id="GO:0070006">
    <property type="term" value="F:metalloaminopeptidase activity"/>
    <property type="evidence" value="ECO:0007669"/>
    <property type="project" value="TreeGrafter"/>
</dbReference>
<dbReference type="InterPro" id="IPR027268">
    <property type="entry name" value="Peptidase_M4/M1_CTD_sf"/>
</dbReference>
<dbReference type="Pfam" id="PF17900">
    <property type="entry name" value="Peptidase_M1_N"/>
    <property type="match status" value="1"/>
</dbReference>
<dbReference type="PANTHER" id="PTHR11533">
    <property type="entry name" value="PROTEASE M1 ZINC METALLOPROTEASE"/>
    <property type="match status" value="1"/>
</dbReference>
<dbReference type="FunFam" id="2.60.40.1730:FF:000002">
    <property type="entry name" value="Aminopeptidase"/>
    <property type="match status" value="1"/>
</dbReference>
<dbReference type="EC" id="3.4.11.-" evidence="11"/>
<evidence type="ECO:0000256" key="2">
    <source>
        <dbReference type="ARBA" id="ARBA00022438"/>
    </source>
</evidence>
<dbReference type="FunFam" id="1.25.50.20:FF:000002">
    <property type="entry name" value="Aminopeptidase"/>
    <property type="match status" value="1"/>
</dbReference>
<feature type="binding site" evidence="9">
    <location>
        <position position="348"/>
    </location>
    <ligand>
        <name>Zn(2+)</name>
        <dbReference type="ChEBI" id="CHEBI:29105"/>
        <note>catalytic</note>
    </ligand>
</feature>
<keyword evidence="6 9" id="KW-0862">Zinc</keyword>
<feature type="domain" description="Peptidase M1 membrane alanine aminopeptidase" evidence="12">
    <location>
        <begin position="253"/>
        <end position="470"/>
    </location>
</feature>
<dbReference type="Gene3D" id="1.10.390.10">
    <property type="entry name" value="Neutral Protease Domain 2"/>
    <property type="match status" value="1"/>
</dbReference>
<organism evidence="15">
    <name type="scientific">Corethron hystrix</name>
    <dbReference type="NCBI Taxonomy" id="216773"/>
    <lineage>
        <taxon>Eukaryota</taxon>
        <taxon>Sar</taxon>
        <taxon>Stramenopiles</taxon>
        <taxon>Ochrophyta</taxon>
        <taxon>Bacillariophyta</taxon>
        <taxon>Coscinodiscophyceae</taxon>
        <taxon>Corethrophycidae</taxon>
        <taxon>Corethrales</taxon>
        <taxon>Corethraceae</taxon>
        <taxon>Corethron</taxon>
    </lineage>
</organism>
<dbReference type="Gene3D" id="2.60.40.1910">
    <property type="match status" value="1"/>
</dbReference>
<feature type="site" description="Transition state stabilizer" evidence="10">
    <location>
        <position position="411"/>
    </location>
</feature>
<reference evidence="15" key="1">
    <citation type="submission" date="2021-01" db="EMBL/GenBank/DDBJ databases">
        <authorList>
            <person name="Corre E."/>
            <person name="Pelletier E."/>
            <person name="Niang G."/>
            <person name="Scheremetjew M."/>
            <person name="Finn R."/>
            <person name="Kale V."/>
            <person name="Holt S."/>
            <person name="Cochrane G."/>
            <person name="Meng A."/>
            <person name="Brown T."/>
            <person name="Cohen L."/>
        </authorList>
    </citation>
    <scope>NUCLEOTIDE SEQUENCE</scope>
    <source>
        <strain evidence="15">308</strain>
    </source>
</reference>
<dbReference type="InterPro" id="IPR014782">
    <property type="entry name" value="Peptidase_M1_dom"/>
</dbReference>
<keyword evidence="7 11" id="KW-0482">Metalloprotease</keyword>
<dbReference type="InterPro" id="IPR042097">
    <property type="entry name" value="Aminopeptidase_N-like_N_sf"/>
</dbReference>
<dbReference type="InterPro" id="IPR050344">
    <property type="entry name" value="Peptidase_M1_aminopeptidases"/>
</dbReference>
<dbReference type="Pfam" id="PF11838">
    <property type="entry name" value="ERAP1_C"/>
    <property type="match status" value="1"/>
</dbReference>
<dbReference type="PANTHER" id="PTHR11533:SF174">
    <property type="entry name" value="PUROMYCIN-SENSITIVE AMINOPEPTIDASE-RELATED"/>
    <property type="match status" value="1"/>
</dbReference>
<dbReference type="Gene3D" id="1.25.50.20">
    <property type="match status" value="1"/>
</dbReference>
<dbReference type="FunFam" id="1.10.390.10:FF:000001">
    <property type="entry name" value="Aminopeptidase"/>
    <property type="match status" value="1"/>
</dbReference>
<dbReference type="GO" id="GO:0006508">
    <property type="term" value="P:proteolysis"/>
    <property type="evidence" value="ECO:0007669"/>
    <property type="project" value="UniProtKB-KW"/>
</dbReference>
<dbReference type="InterPro" id="IPR024571">
    <property type="entry name" value="ERAP1-like_C_dom"/>
</dbReference>
<evidence type="ECO:0000256" key="8">
    <source>
        <dbReference type="PIRSR" id="PIRSR634016-1"/>
    </source>
</evidence>
<dbReference type="GO" id="GO:0008270">
    <property type="term" value="F:zinc ion binding"/>
    <property type="evidence" value="ECO:0007669"/>
    <property type="project" value="UniProtKB-UniRule"/>
</dbReference>
<feature type="domain" description="Aminopeptidase N-like N-terminal" evidence="14">
    <location>
        <begin position="26"/>
        <end position="218"/>
    </location>
</feature>
<dbReference type="InterPro" id="IPR045357">
    <property type="entry name" value="Aminopeptidase_N-like_N"/>
</dbReference>
<dbReference type="FunFam" id="2.60.40.1910:FF:000017">
    <property type="entry name" value="Aminopeptidase"/>
    <property type="match status" value="1"/>
</dbReference>
<proteinExistence type="inferred from homology"/>
<dbReference type="PRINTS" id="PR00756">
    <property type="entry name" value="ALADIPTASE"/>
</dbReference>
<evidence type="ECO:0000256" key="7">
    <source>
        <dbReference type="ARBA" id="ARBA00023049"/>
    </source>
</evidence>
<evidence type="ECO:0000256" key="5">
    <source>
        <dbReference type="ARBA" id="ARBA00022801"/>
    </source>
</evidence>
<dbReference type="AlphaFoldDB" id="A0A7S1B8F5"/>
<evidence type="ECO:0000313" key="15">
    <source>
        <dbReference type="EMBL" id="CAD8878062.1"/>
    </source>
</evidence>
<dbReference type="CDD" id="cd09601">
    <property type="entry name" value="M1_APN-Q_like"/>
    <property type="match status" value="1"/>
</dbReference>
<keyword evidence="4 9" id="KW-0479">Metal-binding</keyword>
<dbReference type="SUPFAM" id="SSF63737">
    <property type="entry name" value="Leukotriene A4 hydrolase N-terminal domain"/>
    <property type="match status" value="1"/>
</dbReference>